<dbReference type="InterPro" id="IPR011989">
    <property type="entry name" value="ARM-like"/>
</dbReference>
<evidence type="ECO:0000313" key="2">
    <source>
        <dbReference type="Proteomes" id="UP001155059"/>
    </source>
</evidence>
<dbReference type="GO" id="GO:0016829">
    <property type="term" value="F:lyase activity"/>
    <property type="evidence" value="ECO:0007669"/>
    <property type="project" value="UniProtKB-KW"/>
</dbReference>
<dbReference type="SMART" id="SM00567">
    <property type="entry name" value="EZ_HEAT"/>
    <property type="match status" value="4"/>
</dbReference>
<organism evidence="1 2">
    <name type="scientific">Pseudomonas morbosilactucae</name>
    <dbReference type="NCBI Taxonomy" id="2938197"/>
    <lineage>
        <taxon>Bacteria</taxon>
        <taxon>Pseudomonadati</taxon>
        <taxon>Pseudomonadota</taxon>
        <taxon>Gammaproteobacteria</taxon>
        <taxon>Pseudomonadales</taxon>
        <taxon>Pseudomonadaceae</taxon>
        <taxon>Pseudomonas</taxon>
    </lineage>
</organism>
<dbReference type="InterPro" id="IPR004155">
    <property type="entry name" value="PBS_lyase_HEAT"/>
</dbReference>
<keyword evidence="1" id="KW-0456">Lyase</keyword>
<reference evidence="1 2" key="1">
    <citation type="journal article" date="2022" name="Int. J. Syst. Evol. Microbiol.">
        <title>Pseudomonas aegrilactucae sp. nov. and Pseudomonas morbosilactucae sp. nov., pathogens causing bacterial rot of lettuce in Japan.</title>
        <authorList>
            <person name="Sawada H."/>
            <person name="Fujikawa T."/>
            <person name="Satou M."/>
        </authorList>
    </citation>
    <scope>NUCLEOTIDE SEQUENCE [LARGE SCALE GENOMIC DNA]</scope>
    <source>
        <strain evidence="1 2">MAFF 302030</strain>
    </source>
</reference>
<dbReference type="AlphaFoldDB" id="A0A9X1Z3E2"/>
<reference evidence="1 2" key="2">
    <citation type="journal article" date="2023" name="Plant Pathol.">
        <title>Dismantling and reorganizing Pseudomonas marginalis sensu#lato.</title>
        <authorList>
            <person name="Sawada H."/>
            <person name="Fujikawa T."/>
            <person name="Satou M."/>
        </authorList>
    </citation>
    <scope>NUCLEOTIDE SEQUENCE [LARGE SCALE GENOMIC DNA]</scope>
    <source>
        <strain evidence="1 2">MAFF 302030</strain>
    </source>
</reference>
<protein>
    <submittedName>
        <fullName evidence="1">PBS lyase</fullName>
    </submittedName>
</protein>
<name>A0A9X1Z3E2_9PSED</name>
<dbReference type="Proteomes" id="UP001155059">
    <property type="component" value="Unassembled WGS sequence"/>
</dbReference>
<gene>
    <name evidence="1" type="ORF">M1B34_32065</name>
</gene>
<sequence>MSDREEWQSWHYQLSDYEAAQVRDVLEQHDHLSAWLILSRFGNGFVREAALRALVAQPSAEALEALLERLNDWVPQVRQQAAVAVEAYLLPARAELLLQALAPLLALADKQRVDHGQTLARARGVLLAPEVRPQVLAAFVGARGKVARWLLALLLESTREPLALLALALAHDEVTVRQRAVDACAELPPAEARPLLEQAMQTCGASVRVKALRLLWPLLDDPRPALRAALLDRSAALRCLARWAAPQVGLDSRDVLLERLAEPLPRTKDAWLGLVGLARELKAAEADAMLREALGSASLQVRVQALEALGERGLVEQIAALDDPADKVFACALRLLRQQALTDYRDAVEQRLDQHWHELPEPRRQALLSCKPGWRQLQYLLRRHDQAPAEAAHWLEQLNRWCAWPFSLQVPKGQEPQREALLLRVQQMEEAGHLPSGSAKRLR</sequence>
<evidence type="ECO:0000313" key="1">
    <source>
        <dbReference type="EMBL" id="MCK9802169.1"/>
    </source>
</evidence>
<dbReference type="EMBL" id="JALQCW010000111">
    <property type="protein sequence ID" value="MCK9802169.1"/>
    <property type="molecule type" value="Genomic_DNA"/>
</dbReference>
<proteinExistence type="predicted"/>
<dbReference type="RefSeq" id="WP_268267267.1">
    <property type="nucleotide sequence ID" value="NZ_JALQCW010000111.1"/>
</dbReference>
<dbReference type="Gene3D" id="1.25.10.10">
    <property type="entry name" value="Leucine-rich Repeat Variant"/>
    <property type="match status" value="1"/>
</dbReference>
<accession>A0A9X1Z3E2</accession>
<dbReference type="SUPFAM" id="SSF48371">
    <property type="entry name" value="ARM repeat"/>
    <property type="match status" value="1"/>
</dbReference>
<comment type="caution">
    <text evidence="1">The sequence shown here is derived from an EMBL/GenBank/DDBJ whole genome shotgun (WGS) entry which is preliminary data.</text>
</comment>
<dbReference type="InterPro" id="IPR016024">
    <property type="entry name" value="ARM-type_fold"/>
</dbReference>